<reference evidence="2" key="1">
    <citation type="submission" date="2010-08" db="EMBL/GenBank/DDBJ databases">
        <authorList>
            <consortium name="Caenorhabditis japonica Sequencing Consortium"/>
            <person name="Wilson R.K."/>
        </authorList>
    </citation>
    <scope>NUCLEOTIDE SEQUENCE [LARGE SCALE GENOMIC DNA]</scope>
    <source>
        <strain evidence="2">DF5081</strain>
    </source>
</reference>
<reference evidence="1" key="2">
    <citation type="submission" date="2022-06" db="UniProtKB">
        <authorList>
            <consortium name="EnsemblMetazoa"/>
        </authorList>
    </citation>
    <scope>IDENTIFICATION</scope>
    <source>
        <strain evidence="1">DF5081</strain>
    </source>
</reference>
<protein>
    <submittedName>
        <fullName evidence="1">Uncharacterized protein</fullName>
    </submittedName>
</protein>
<dbReference type="AlphaFoldDB" id="A0A8R1HR16"/>
<proteinExistence type="predicted"/>
<dbReference type="EnsemblMetazoa" id="CJA04754.1">
    <property type="protein sequence ID" value="CJA04754.1"/>
    <property type="gene ID" value="WBGene00123958"/>
</dbReference>
<evidence type="ECO:0000313" key="1">
    <source>
        <dbReference type="EnsemblMetazoa" id="CJA04754.1"/>
    </source>
</evidence>
<organism evidence="1 2">
    <name type="scientific">Caenorhabditis japonica</name>
    <dbReference type="NCBI Taxonomy" id="281687"/>
    <lineage>
        <taxon>Eukaryota</taxon>
        <taxon>Metazoa</taxon>
        <taxon>Ecdysozoa</taxon>
        <taxon>Nematoda</taxon>
        <taxon>Chromadorea</taxon>
        <taxon>Rhabditida</taxon>
        <taxon>Rhabditina</taxon>
        <taxon>Rhabditomorpha</taxon>
        <taxon>Rhabditoidea</taxon>
        <taxon>Rhabditidae</taxon>
        <taxon>Peloderinae</taxon>
        <taxon>Caenorhabditis</taxon>
    </lineage>
</organism>
<sequence length="106" mass="12734">MTIIERNLIKHRWQSVLFQAFTKLDKEQYSERRRLIRWYIILEHYKESESYGWTLPLSPVPYKDKYGVWRTRRNIASAGGLNAQSTNPILIHREHKLAELLVVETH</sequence>
<dbReference type="Proteomes" id="UP000005237">
    <property type="component" value="Unassembled WGS sequence"/>
</dbReference>
<evidence type="ECO:0000313" key="2">
    <source>
        <dbReference type="Proteomes" id="UP000005237"/>
    </source>
</evidence>
<accession>A0A8R1HR16</accession>
<keyword evidence="2" id="KW-1185">Reference proteome</keyword>
<name>A0A8R1HR16_CAEJA</name>